<evidence type="ECO:0000313" key="3">
    <source>
        <dbReference type="EMBL" id="CCE64810.1"/>
    </source>
</evidence>
<dbReference type="PANTHER" id="PTHR10845">
    <property type="entry name" value="REGULATOR OF G PROTEIN SIGNALING"/>
    <property type="match status" value="1"/>
</dbReference>
<dbReference type="GO" id="GO:0005886">
    <property type="term" value="C:plasma membrane"/>
    <property type="evidence" value="ECO:0007669"/>
    <property type="project" value="EnsemblFungi"/>
</dbReference>
<dbReference type="OrthoDB" id="196547at2759"/>
<dbReference type="SUPFAM" id="SSF46785">
    <property type="entry name" value="Winged helix' DNA-binding domain"/>
    <property type="match status" value="1"/>
</dbReference>
<dbReference type="HOGENOM" id="CLU_024143_0_0_1"/>
<dbReference type="GO" id="GO:0000747">
    <property type="term" value="P:conjugation with cellular fusion"/>
    <property type="evidence" value="ECO:0007669"/>
    <property type="project" value="EnsemblFungi"/>
</dbReference>
<evidence type="ECO:0000313" key="4">
    <source>
        <dbReference type="Proteomes" id="UP000005666"/>
    </source>
</evidence>
<dbReference type="eggNOG" id="KOG3589">
    <property type="taxonomic scope" value="Eukaryota"/>
</dbReference>
<proteinExistence type="predicted"/>
<dbReference type="CDD" id="cd04450">
    <property type="entry name" value="DEP_RGS7-like"/>
    <property type="match status" value="1"/>
</dbReference>
<dbReference type="STRING" id="1071381.G8BY32"/>
<evidence type="ECO:0000259" key="2">
    <source>
        <dbReference type="PROSITE" id="PS50186"/>
    </source>
</evidence>
<dbReference type="InterPro" id="IPR058855">
    <property type="entry name" value="RGS1/SST2-like_Fungal-DR"/>
</dbReference>
<keyword evidence="4" id="KW-1185">Reference proteome</keyword>
<dbReference type="SMART" id="SM00315">
    <property type="entry name" value="RGS"/>
    <property type="match status" value="1"/>
</dbReference>
<dbReference type="GO" id="GO:0035556">
    <property type="term" value="P:intracellular signal transduction"/>
    <property type="evidence" value="ECO:0007669"/>
    <property type="project" value="InterPro"/>
</dbReference>
<dbReference type="InterPro" id="IPR016137">
    <property type="entry name" value="RGS"/>
</dbReference>
<dbReference type="GO" id="GO:0071444">
    <property type="term" value="P:cellular response to pheromone"/>
    <property type="evidence" value="ECO:0007669"/>
    <property type="project" value="EnsemblFungi"/>
</dbReference>
<protein>
    <recommendedName>
        <fullName evidence="5">RGS domain-containing protein</fullName>
    </recommendedName>
</protein>
<name>G8BY32_TETPH</name>
<evidence type="ECO:0000259" key="1">
    <source>
        <dbReference type="PROSITE" id="PS50132"/>
    </source>
</evidence>
<dbReference type="SMART" id="SM00049">
    <property type="entry name" value="DEP"/>
    <property type="match status" value="1"/>
</dbReference>
<organism evidence="3 4">
    <name type="scientific">Tetrapisispora phaffii (strain ATCC 24235 / CBS 4417 / NBRC 1672 / NRRL Y-8282 / UCD 70-5)</name>
    <name type="common">Yeast</name>
    <name type="synonym">Fabospora phaffii</name>
    <dbReference type="NCBI Taxonomy" id="1071381"/>
    <lineage>
        <taxon>Eukaryota</taxon>
        <taxon>Fungi</taxon>
        <taxon>Dikarya</taxon>
        <taxon>Ascomycota</taxon>
        <taxon>Saccharomycotina</taxon>
        <taxon>Saccharomycetes</taxon>
        <taxon>Saccharomycetales</taxon>
        <taxon>Saccharomycetaceae</taxon>
        <taxon>Tetrapisispora</taxon>
    </lineage>
</organism>
<dbReference type="Proteomes" id="UP000005666">
    <property type="component" value="Chromosome 9"/>
</dbReference>
<dbReference type="PROSITE" id="PS50186">
    <property type="entry name" value="DEP"/>
    <property type="match status" value="1"/>
</dbReference>
<feature type="domain" description="RGS" evidence="1">
    <location>
        <begin position="437"/>
        <end position="669"/>
    </location>
</feature>
<dbReference type="OMA" id="DPGMRYL"/>
<gene>
    <name evidence="3" type="primary">TPHA0I03090</name>
    <name evidence="3" type="ordered locus">TPHA_0I03090</name>
</gene>
<dbReference type="InterPro" id="IPR044926">
    <property type="entry name" value="RGS_subdomain_2"/>
</dbReference>
<dbReference type="EMBL" id="HE612864">
    <property type="protein sequence ID" value="CCE64810.1"/>
    <property type="molecule type" value="Genomic_DNA"/>
</dbReference>
<dbReference type="KEGG" id="tpf:TPHA_0I03090"/>
<accession>G8BY32</accession>
<dbReference type="Gene3D" id="1.10.167.10">
    <property type="entry name" value="Regulator of G-protein Signalling 4, domain 2"/>
    <property type="match status" value="1"/>
</dbReference>
<dbReference type="GO" id="GO:0005096">
    <property type="term" value="F:GTPase activator activity"/>
    <property type="evidence" value="ECO:0007669"/>
    <property type="project" value="EnsemblFungi"/>
</dbReference>
<dbReference type="InterPro" id="IPR000591">
    <property type="entry name" value="DEP_dom"/>
</dbReference>
<dbReference type="InterPro" id="IPR036390">
    <property type="entry name" value="WH_DNA-bd_sf"/>
</dbReference>
<dbReference type="GeneID" id="11534370"/>
<dbReference type="RefSeq" id="XP_003687244.1">
    <property type="nucleotide sequence ID" value="XM_003687196.1"/>
</dbReference>
<dbReference type="Pfam" id="PF25889">
    <property type="entry name" value="WHD_Fungal_DR"/>
    <property type="match status" value="1"/>
</dbReference>
<dbReference type="PANTHER" id="PTHR10845:SF192">
    <property type="entry name" value="DOUBLE HIT, ISOFORM B"/>
    <property type="match status" value="1"/>
</dbReference>
<dbReference type="SUPFAM" id="SSF48097">
    <property type="entry name" value="Regulator of G-protein signaling, RGS"/>
    <property type="match status" value="1"/>
</dbReference>
<dbReference type="PROSITE" id="PS50132">
    <property type="entry name" value="RGS"/>
    <property type="match status" value="1"/>
</dbReference>
<evidence type="ECO:0008006" key="5">
    <source>
        <dbReference type="Google" id="ProtNLM"/>
    </source>
</evidence>
<dbReference type="AlphaFoldDB" id="G8BY32"/>
<dbReference type="Pfam" id="PF00615">
    <property type="entry name" value="RGS"/>
    <property type="match status" value="1"/>
</dbReference>
<reference evidence="3 4" key="1">
    <citation type="journal article" date="2011" name="Proc. Natl. Acad. Sci. U.S.A.">
        <title>Evolutionary erosion of yeast sex chromosomes by mating-type switching accidents.</title>
        <authorList>
            <person name="Gordon J.L."/>
            <person name="Armisen D."/>
            <person name="Proux-Wera E."/>
            <person name="Oheigeartaigh S.S."/>
            <person name="Byrne K.P."/>
            <person name="Wolfe K.H."/>
        </authorList>
    </citation>
    <scope>NUCLEOTIDE SEQUENCE [LARGE SCALE GENOMIC DNA]</scope>
    <source>
        <strain evidence="4">ATCC 24235 / CBS 4417 / NBRC 1672 / NRRL Y-8282 / UCD 70-5</strain>
    </source>
</reference>
<feature type="domain" description="DEP" evidence="2">
    <location>
        <begin position="304"/>
        <end position="369"/>
    </location>
</feature>
<dbReference type="InterPro" id="IPR036305">
    <property type="entry name" value="RGS_sf"/>
</dbReference>
<sequence length="681" mass="77963">MKVADNNTLHERSSKGFNRTPSGLIYTNNIKNVYSIFLISLQLKSKESRSGTFLNSFSKQSCYFSFSVADAIKTMKNMELKVEMNKTSISISYAIKNELAHHLLKIFMEAKLLHAPVDRTRNEPKEKTPLQPTPKGVAILYQYTRSIGLKEIPPIIFSELNSNQLFCFERNSVTDSIIRSDYLIYLLFMRIMGSRPNIWSPSKPSDRLPSLFKLLEYSTDSFSFESIDYDPISGFQSTQNSQTSIINQSIQLQDIDLTNEDRESPLAHRFFTNPDSDSHIQYYVSDVGVRLFKDKVFDKDIEPIDYTFTTKALWQWLMDCTDILYPKEASYIVVLFAKKGLIEPIIKPDQKLSSKKVMINKTTYFKLTPLGWSVVKWNLSNTKTRSHSIPYSDNNNVNFSKNMESGSYSFNTDTESLSHSISSSIKTHGSSELKNIEFNDIIADPGMRFLFRQFLQEDICVENLDAYLEILKFLKKMRNLNKMLKSKASTSANRKLSNIQNNITDAMDTALSKHASECLEMSYQIYSTFIIECAPYQLNIDHNLRESISKVILHTDNTDELTTKTTNGTTNDNSDLQIKNFQINLPEEKLTSSPDILTNSSKTNIEENISNIESDNSDGQSYNDTLSPAVNLLLIILPLFIKLKDNLRLLMKNDSLPKFKNSKLFSEFLQTSNIRERCLST</sequence>